<keyword evidence="1" id="KW-0472">Membrane</keyword>
<protein>
    <submittedName>
        <fullName evidence="2">Uncharacterized protein</fullName>
    </submittedName>
</protein>
<evidence type="ECO:0000313" key="3">
    <source>
        <dbReference type="Proteomes" id="UP000730161"/>
    </source>
</evidence>
<dbReference type="AlphaFoldDB" id="A0A8J8B5B2"/>
<gene>
    <name evidence="2" type="ORF">RJ53_08905</name>
</gene>
<accession>A0A8J8B5B2</accession>
<sequence length="146" mass="15377">MSEYQKRIFAALLGVLYLLAGAATIIAVAIPEIGIFEVLGISGDPAGGFILIVIGGTLFYGYLELSKGIHEGVAFLHVGIALALVFGMIQLLSTGAEFATMALFEDEAITLGMLREEIVPVLYLALIALAGFIAWGKEFSAGLLRG</sequence>
<comment type="caution">
    <text evidence="2">The sequence shown here is derived from an EMBL/GenBank/DDBJ whole genome shotgun (WGS) entry which is preliminary data.</text>
</comment>
<evidence type="ECO:0000256" key="1">
    <source>
        <dbReference type="SAM" id="Phobius"/>
    </source>
</evidence>
<keyword evidence="1" id="KW-0812">Transmembrane</keyword>
<evidence type="ECO:0000313" key="2">
    <source>
        <dbReference type="EMBL" id="MBR1369596.1"/>
    </source>
</evidence>
<keyword evidence="1" id="KW-1133">Transmembrane helix</keyword>
<organism evidence="2 3">
    <name type="scientific">Methanocalculus chunghsingensis</name>
    <dbReference type="NCBI Taxonomy" id="156457"/>
    <lineage>
        <taxon>Archaea</taxon>
        <taxon>Methanobacteriati</taxon>
        <taxon>Methanobacteriota</taxon>
        <taxon>Stenosarchaea group</taxon>
        <taxon>Methanomicrobia</taxon>
        <taxon>Methanomicrobiales</taxon>
        <taxon>Methanocalculaceae</taxon>
        <taxon>Methanocalculus</taxon>
    </lineage>
</organism>
<feature type="transmembrane region" description="Helical" evidence="1">
    <location>
        <begin position="118"/>
        <end position="136"/>
    </location>
</feature>
<feature type="transmembrane region" description="Helical" evidence="1">
    <location>
        <begin position="75"/>
        <end position="98"/>
    </location>
</feature>
<dbReference type="RefSeq" id="WP_211531317.1">
    <property type="nucleotide sequence ID" value="NZ_JWHL01000015.1"/>
</dbReference>
<keyword evidence="3" id="KW-1185">Reference proteome</keyword>
<name>A0A8J8B5B2_9EURY</name>
<feature type="transmembrane region" description="Helical" evidence="1">
    <location>
        <begin position="46"/>
        <end position="63"/>
    </location>
</feature>
<reference evidence="2" key="1">
    <citation type="submission" date="2014-12" db="EMBL/GenBank/DDBJ databases">
        <authorList>
            <person name="Huang H.-H."/>
            <person name="Chen S.-C."/>
            <person name="Lai M.-C."/>
        </authorList>
    </citation>
    <scope>NUCLEOTIDE SEQUENCE</scope>
    <source>
        <strain evidence="2">K1F9705b</strain>
    </source>
</reference>
<dbReference type="Proteomes" id="UP000730161">
    <property type="component" value="Unassembled WGS sequence"/>
</dbReference>
<proteinExistence type="predicted"/>
<dbReference type="EMBL" id="JWHL01000015">
    <property type="protein sequence ID" value="MBR1369596.1"/>
    <property type="molecule type" value="Genomic_DNA"/>
</dbReference>
<dbReference type="OrthoDB" id="99316at2157"/>